<dbReference type="EMBL" id="PKLK01000010">
    <property type="protein sequence ID" value="RZE42456.1"/>
    <property type="molecule type" value="Genomic_DNA"/>
</dbReference>
<organism evidence="3 5">
    <name type="scientific">Streptomyces albidoflavus</name>
    <dbReference type="NCBI Taxonomy" id="1886"/>
    <lineage>
        <taxon>Bacteria</taxon>
        <taxon>Bacillati</taxon>
        <taxon>Actinomycetota</taxon>
        <taxon>Actinomycetes</taxon>
        <taxon>Kitasatosporales</taxon>
        <taxon>Streptomycetaceae</taxon>
        <taxon>Streptomyces</taxon>
        <taxon>Streptomyces albidoflavus group</taxon>
    </lineage>
</organism>
<reference evidence="4" key="3">
    <citation type="submission" date="2019-07" db="EMBL/GenBank/DDBJ databases">
        <authorList>
            <person name="Pylro V."/>
            <person name="Dias A."/>
            <person name="Andreote F."/>
            <person name="Varani A."/>
            <person name="Andreote C."/>
            <person name="Bernardo E."/>
            <person name="Martins T."/>
        </authorList>
    </citation>
    <scope>NUCLEOTIDE SEQUENCE</scope>
    <source>
        <strain evidence="4">77</strain>
    </source>
</reference>
<accession>A0A126Y574</accession>
<sequence>MRADLILPILVLAAALTAAVYTYRRRRRRVSTRTTPAGTEIWGAGGDTRTPVLSPAEALEQAEDAIRIRAAQVAAASPDAPPQALIAAEAALTTARTELAEARRQWAKGENPAAVREHSARADAALQAEAPAFSALRRD</sequence>
<comment type="caution">
    <text evidence="3">The sequence shown here is derived from an EMBL/GenBank/DDBJ whole genome shotgun (WGS) entry which is preliminary data.</text>
</comment>
<dbReference type="RefSeq" id="WP_008405721.1">
    <property type="nucleotide sequence ID" value="NZ_BNDZ01000005.1"/>
</dbReference>
<keyword evidence="6" id="KW-1185">Reference proteome</keyword>
<evidence type="ECO:0000313" key="2">
    <source>
        <dbReference type="EMBL" id="GHI45878.1"/>
    </source>
</evidence>
<dbReference type="Proteomes" id="UP000292095">
    <property type="component" value="Unassembled WGS sequence"/>
</dbReference>
<dbReference type="EMBL" id="VOGX01000018">
    <property type="protein sequence ID" value="TWV27354.1"/>
    <property type="molecule type" value="Genomic_DNA"/>
</dbReference>
<dbReference type="AlphaFoldDB" id="A0A2A2UGX2"/>
<protein>
    <submittedName>
        <fullName evidence="3">Uncharacterized protein</fullName>
    </submittedName>
</protein>
<dbReference type="Proteomes" id="UP000318052">
    <property type="component" value="Unassembled WGS sequence"/>
</dbReference>
<accession>A0A2A2UGX2</accession>
<reference evidence="2" key="4">
    <citation type="submission" date="2022-09" db="EMBL/GenBank/DDBJ databases">
        <title>Whole genome shotgun sequence of Streptomyces albidoflavus NBRC 12854.</title>
        <authorList>
            <person name="Komaki H."/>
            <person name="Tamura T."/>
        </authorList>
    </citation>
    <scope>NUCLEOTIDE SEQUENCE</scope>
    <source>
        <strain evidence="2">NBRC 12854</strain>
    </source>
</reference>
<evidence type="ECO:0000313" key="3">
    <source>
        <dbReference type="EMBL" id="RZE42456.1"/>
    </source>
</evidence>
<keyword evidence="1" id="KW-1133">Transmembrane helix</keyword>
<gene>
    <name evidence="3" type="ORF">C0Q91_09535</name>
    <name evidence="4" type="ORF">FRZ02_12185</name>
    <name evidence="2" type="ORF">ScoT_20520</name>
</gene>
<dbReference type="Proteomes" id="UP001051844">
    <property type="component" value="Unassembled WGS sequence"/>
</dbReference>
<feature type="transmembrane region" description="Helical" evidence="1">
    <location>
        <begin position="6"/>
        <end position="23"/>
    </location>
</feature>
<keyword evidence="1" id="KW-0472">Membrane</keyword>
<evidence type="ECO:0000313" key="4">
    <source>
        <dbReference type="EMBL" id="TWV27354.1"/>
    </source>
</evidence>
<reference evidence="4" key="2">
    <citation type="journal article" date="2019" name="Microbiol. Resour. Announc.">
        <title>Draft Genomic Sequences of Streptomyces misionensis and Streptomyces albidoflavus, bacteria applied for phytopathogen biocontrol.</title>
        <authorList>
            <person name="Pylro V."/>
            <person name="Dias A."/>
            <person name="Andreote F."/>
            <person name="Varani A."/>
            <person name="Andreote C."/>
            <person name="Bernardo E."/>
            <person name="Martins T."/>
        </authorList>
    </citation>
    <scope>NUCLEOTIDE SEQUENCE</scope>
    <source>
        <strain evidence="4">77</strain>
    </source>
</reference>
<dbReference type="EMBL" id="BNDZ01000005">
    <property type="protein sequence ID" value="GHI45878.1"/>
    <property type="molecule type" value="Genomic_DNA"/>
</dbReference>
<evidence type="ECO:0000313" key="5">
    <source>
        <dbReference type="Proteomes" id="UP000292095"/>
    </source>
</evidence>
<evidence type="ECO:0000313" key="6">
    <source>
        <dbReference type="Proteomes" id="UP000318052"/>
    </source>
</evidence>
<proteinExistence type="predicted"/>
<evidence type="ECO:0000256" key="1">
    <source>
        <dbReference type="SAM" id="Phobius"/>
    </source>
</evidence>
<reference evidence="3 5" key="1">
    <citation type="submission" date="2017-12" db="EMBL/GenBank/DDBJ databases">
        <title>Population genomics insights into the ecological differentiation and adaptive evolution in streptomycetes.</title>
        <authorList>
            <person name="Li Y."/>
            <person name="Huang Y."/>
        </authorList>
    </citation>
    <scope>NUCLEOTIDE SEQUENCE [LARGE SCALE GENOMIC DNA]</scope>
    <source>
        <strain evidence="3 5">FXJ.2339</strain>
    </source>
</reference>
<name>A0A2A2UGX2_9ACTN</name>
<keyword evidence="1" id="KW-0812">Transmembrane</keyword>